<accession>A0A0W1AV05</accession>
<protein>
    <submittedName>
        <fullName evidence="2">Uncharacterized protein</fullName>
    </submittedName>
</protein>
<keyword evidence="1" id="KW-0472">Membrane</keyword>
<dbReference type="AlphaFoldDB" id="A0A0W1AV05"/>
<dbReference type="EMBL" id="LCZJ02000030">
    <property type="protein sequence ID" value="KTD85109.1"/>
    <property type="molecule type" value="Genomic_DNA"/>
</dbReference>
<evidence type="ECO:0000313" key="3">
    <source>
        <dbReference type="Proteomes" id="UP000054709"/>
    </source>
</evidence>
<reference evidence="2 3" key="1">
    <citation type="journal article" date="2015" name="Int. Biodeterior. Biodegradation">
        <title>Physiological and genetic screening methods for the isolation of methyl tert-butyl ether-degrading bacteria for bioremediation purposes.</title>
        <authorList>
            <person name="Guisado I.M."/>
            <person name="Purswani J."/>
            <person name="Gonzalez Lopez J."/>
            <person name="Pozo C."/>
        </authorList>
    </citation>
    <scope>NUCLEOTIDE SEQUENCE [LARGE SCALE GENOMIC DNA]</scope>
    <source>
        <strain evidence="2 3">SH7</strain>
    </source>
</reference>
<keyword evidence="3" id="KW-1185">Reference proteome</keyword>
<keyword evidence="1" id="KW-0812">Transmembrane</keyword>
<evidence type="ECO:0000256" key="1">
    <source>
        <dbReference type="SAM" id="Phobius"/>
    </source>
</evidence>
<sequence>MTFKPLITLRNFMIILCISMSVMLGQKAFLIADKIQMTKEADRLYAAGDLISAENQYRLAAANHSILYMEEKVAKRLDELSPITAIRQGLNALVSSAKAQAATKDFNGFMKSYATLLSLKATYMKPGGPYENYYRQLSTDSGISDQFTTYFREFKEQLLTELAQSQSGNTGEEDMFKWNLLQIPDVYYGSAASKEELLASKFKSHDTAKLKALAGTGNFTGMLESALSMMNAYKQHSYEASWVHGQAESSGKIILNKDLESDNISAFSGHAVAYRNFAGSAGITSSKVLTLVDTSKAKLLKNAKRMTSKGQYAEAIQLYGDLAPLEDTSSIIAATRLAWNITEPVRLLPGGEEQGKYGNVVSSKGLHGTKVIVAGTDSNGVLYYAAMNNDESVITLTGNSLPKFESLHSLTFNDQLAASTGSGVPVILAESEPEGGRTLFTAYEMKSDGISQLFSISGDSYELESDDSIVVPNADLGDGIDGQTARYRKVDGSYQFAEIVQEYAVISASDVALHPFEKVSFHCEIVVDNFGNTLAYSNGVYILLQGDVGSVTGNALVSGQYQNGYQLVGMDMGEQYVPVFVVESVGSMSFGR</sequence>
<gene>
    <name evidence="2" type="ORF">UQ64_22135</name>
</gene>
<name>A0A0W1AV05_9BACL</name>
<comment type="caution">
    <text evidence="2">The sequence shown here is derived from an EMBL/GenBank/DDBJ whole genome shotgun (WGS) entry which is preliminary data.</text>
</comment>
<dbReference type="OrthoDB" id="2657208at2"/>
<proteinExistence type="predicted"/>
<organism evidence="2 3">
    <name type="scientific">Paenibacillus etheri</name>
    <dbReference type="NCBI Taxonomy" id="1306852"/>
    <lineage>
        <taxon>Bacteria</taxon>
        <taxon>Bacillati</taxon>
        <taxon>Bacillota</taxon>
        <taxon>Bacilli</taxon>
        <taxon>Bacillales</taxon>
        <taxon>Paenibacillaceae</taxon>
        <taxon>Paenibacillus</taxon>
    </lineage>
</organism>
<evidence type="ECO:0000313" key="2">
    <source>
        <dbReference type="EMBL" id="KTD85109.1"/>
    </source>
</evidence>
<keyword evidence="1" id="KW-1133">Transmembrane helix</keyword>
<dbReference type="RefSeq" id="WP_060625112.1">
    <property type="nucleotide sequence ID" value="NZ_LCZJ02000030.1"/>
</dbReference>
<feature type="transmembrane region" description="Helical" evidence="1">
    <location>
        <begin position="12"/>
        <end position="32"/>
    </location>
</feature>
<dbReference type="Proteomes" id="UP000054709">
    <property type="component" value="Unassembled WGS sequence"/>
</dbReference>